<evidence type="ECO:0000313" key="4">
    <source>
        <dbReference type="Proteomes" id="UP000027384"/>
    </source>
</evidence>
<evidence type="ECO:0000256" key="1">
    <source>
        <dbReference type="ARBA" id="ARBA00023125"/>
    </source>
</evidence>
<dbReference type="InterPro" id="IPR001387">
    <property type="entry name" value="Cro/C1-type_HTH"/>
</dbReference>
<feature type="domain" description="HTH cro/C1-type" evidence="2">
    <location>
        <begin position="6"/>
        <end position="60"/>
    </location>
</feature>
<protein>
    <submittedName>
        <fullName evidence="3">Transcriptional regulator</fullName>
    </submittedName>
</protein>
<dbReference type="GeneID" id="22109961"/>
<dbReference type="KEGG" id="vg:22109961"/>
<gene>
    <name evidence="3" type="ORF">Waukesha92_38</name>
</gene>
<reference evidence="3 4" key="1">
    <citation type="submission" date="2014-07" db="EMBL/GenBank/DDBJ databases">
        <title>Complete genome sequence of Waukesha92.</title>
        <authorList>
            <person name="Sauder A.B."/>
            <person name="Alali E."/>
            <person name="Alhouri R."/>
            <person name="Carter B."/>
            <person name="Delgado-Fabre N."/>
            <person name="Donovan M."/>
            <person name="Heindel A."/>
            <person name="Murray T."/>
            <person name="Selesky A."/>
            <person name="Langouet C."/>
            <person name="Temple L."/>
        </authorList>
    </citation>
    <scope>NUCLEOTIDE SEQUENCE [LARGE SCALE GENOMIC DNA]</scope>
</reference>
<dbReference type="SUPFAM" id="SSF47413">
    <property type="entry name" value="lambda repressor-like DNA-binding domains"/>
    <property type="match status" value="1"/>
</dbReference>
<proteinExistence type="predicted"/>
<organism evidence="3 4">
    <name type="scientific">Bacillus phage Waukesha92</name>
    <dbReference type="NCBI Taxonomy" id="1510440"/>
    <lineage>
        <taxon>Viruses</taxon>
        <taxon>Duplodnaviria</taxon>
        <taxon>Heunggongvirae</taxon>
        <taxon>Uroviricota</taxon>
        <taxon>Caudoviricetes</taxon>
        <taxon>Waukeshavirus</taxon>
        <taxon>Waukeshavirus waukesha92</taxon>
    </lineage>
</organism>
<dbReference type="OrthoDB" id="19556at10239"/>
<dbReference type="CDD" id="cd00093">
    <property type="entry name" value="HTH_XRE"/>
    <property type="match status" value="1"/>
</dbReference>
<dbReference type="EMBL" id="KJ920400">
    <property type="protein sequence ID" value="AID50227.1"/>
    <property type="molecule type" value="Genomic_DNA"/>
</dbReference>
<dbReference type="GO" id="GO:0003677">
    <property type="term" value="F:DNA binding"/>
    <property type="evidence" value="ECO:0007669"/>
    <property type="project" value="UniProtKB-KW"/>
</dbReference>
<sequence>MLSERLVYFRKKNKLTQNDVAYRLNVVRSTYTNWEAGRSEPDVSTLIKLSDIYNVSLDNLVGRTYRMPPQFEVILDQISDLDTEPKKKALNLLVEYTYLIKKYFM</sequence>
<dbReference type="PROSITE" id="PS50943">
    <property type="entry name" value="HTH_CROC1"/>
    <property type="match status" value="1"/>
</dbReference>
<dbReference type="InterPro" id="IPR010982">
    <property type="entry name" value="Lambda_DNA-bd_dom_sf"/>
</dbReference>
<dbReference type="Pfam" id="PF01381">
    <property type="entry name" value="HTH_3"/>
    <property type="match status" value="1"/>
</dbReference>
<evidence type="ECO:0000259" key="2">
    <source>
        <dbReference type="PROSITE" id="PS50943"/>
    </source>
</evidence>
<keyword evidence="1" id="KW-0238">DNA-binding</keyword>
<dbReference type="PANTHER" id="PTHR46558:SF11">
    <property type="entry name" value="HTH-TYPE TRANSCRIPTIONAL REGULATOR XRE"/>
    <property type="match status" value="1"/>
</dbReference>
<keyword evidence="4" id="KW-1185">Reference proteome</keyword>
<dbReference type="PANTHER" id="PTHR46558">
    <property type="entry name" value="TRACRIPTIONAL REGULATORY PROTEIN-RELATED-RELATED"/>
    <property type="match status" value="1"/>
</dbReference>
<dbReference type="RefSeq" id="YP_009099303.1">
    <property type="nucleotide sequence ID" value="NC_025424.1"/>
</dbReference>
<evidence type="ECO:0000313" key="3">
    <source>
        <dbReference type="EMBL" id="AID50227.1"/>
    </source>
</evidence>
<accession>A0A068EMF1</accession>
<dbReference type="SMART" id="SM00530">
    <property type="entry name" value="HTH_XRE"/>
    <property type="match status" value="1"/>
</dbReference>
<dbReference type="Proteomes" id="UP000027384">
    <property type="component" value="Segment"/>
</dbReference>
<name>A0A068EMF1_9CAUD</name>
<dbReference type="Gene3D" id="1.10.260.40">
    <property type="entry name" value="lambda repressor-like DNA-binding domains"/>
    <property type="match status" value="1"/>
</dbReference>